<organism evidence="1 2">
    <name type="scientific">Ahniella affigens</name>
    <dbReference type="NCBI Taxonomy" id="2021234"/>
    <lineage>
        <taxon>Bacteria</taxon>
        <taxon>Pseudomonadati</taxon>
        <taxon>Pseudomonadota</taxon>
        <taxon>Gammaproteobacteria</taxon>
        <taxon>Lysobacterales</taxon>
        <taxon>Rhodanobacteraceae</taxon>
        <taxon>Ahniella</taxon>
    </lineage>
</organism>
<dbReference type="AlphaFoldDB" id="A0A2P1PX11"/>
<gene>
    <name evidence="1" type="ORF">C7S18_20340</name>
</gene>
<reference evidence="1 2" key="2">
    <citation type="submission" date="2018-03" db="EMBL/GenBank/DDBJ databases">
        <authorList>
            <person name="Keele B.F."/>
        </authorList>
    </citation>
    <scope>NUCLEOTIDE SEQUENCE [LARGE SCALE GENOMIC DNA]</scope>
    <source>
        <strain evidence="1 2">D13</strain>
    </source>
</reference>
<evidence type="ECO:0000313" key="1">
    <source>
        <dbReference type="EMBL" id="AVP99377.1"/>
    </source>
</evidence>
<protein>
    <submittedName>
        <fullName evidence="1">Uncharacterized protein</fullName>
    </submittedName>
</protein>
<keyword evidence="2" id="KW-1185">Reference proteome</keyword>
<proteinExistence type="predicted"/>
<evidence type="ECO:0000313" key="2">
    <source>
        <dbReference type="Proteomes" id="UP000241074"/>
    </source>
</evidence>
<name>A0A2P1PX11_9GAMM</name>
<dbReference type="KEGG" id="xba:C7S18_20340"/>
<dbReference type="Proteomes" id="UP000241074">
    <property type="component" value="Chromosome"/>
</dbReference>
<accession>A0A2P1PX11</accession>
<reference evidence="1 2" key="1">
    <citation type="submission" date="2018-03" db="EMBL/GenBank/DDBJ databases">
        <title>Ahniella affigens gen. nov., sp. nov., a gammaproteobacterium isolated from sandy soil near a stream.</title>
        <authorList>
            <person name="Ko Y."/>
            <person name="Kim J.-H."/>
        </authorList>
    </citation>
    <scope>NUCLEOTIDE SEQUENCE [LARGE SCALE GENOMIC DNA]</scope>
    <source>
        <strain evidence="1 2">D13</strain>
    </source>
</reference>
<sequence length="205" mass="22361">MFGPSSMQCLELANDRPDNCPSPVVPPYTWDFGIDESDPGGGLDLLRDYLDNEADPNFADSVRSAMMHHTMMLTSGNDQGSAHTYLIDTVAWACMGELRQDIDSGQLTSFSDAFDSCLGAFQRLHYENGQMGAPIETRLLGFLTNNYVSAVVDRIAPRANELIQLFAGLFLTGPTDSLSDKEAAVVAQRDCAVFQMKNQAYGCGL</sequence>
<dbReference type="EMBL" id="CP027860">
    <property type="protein sequence ID" value="AVP99377.1"/>
    <property type="molecule type" value="Genomic_DNA"/>
</dbReference>